<keyword evidence="1" id="KW-0812">Transmembrane</keyword>
<accession>A0AAV4J6Q7</accession>
<dbReference type="AlphaFoldDB" id="A0AAV4J6Q7"/>
<feature type="non-terminal residue" evidence="2">
    <location>
        <position position="350"/>
    </location>
</feature>
<evidence type="ECO:0008006" key="4">
    <source>
        <dbReference type="Google" id="ProtNLM"/>
    </source>
</evidence>
<comment type="caution">
    <text evidence="2">The sequence shown here is derived from an EMBL/GenBank/DDBJ whole genome shotgun (WGS) entry which is preliminary data.</text>
</comment>
<gene>
    <name evidence="2" type="ORF">ElyMa_003264000</name>
</gene>
<name>A0AAV4J6Q7_9GAST</name>
<feature type="transmembrane region" description="Helical" evidence="1">
    <location>
        <begin position="172"/>
        <end position="196"/>
    </location>
</feature>
<evidence type="ECO:0000256" key="1">
    <source>
        <dbReference type="SAM" id="Phobius"/>
    </source>
</evidence>
<evidence type="ECO:0000313" key="3">
    <source>
        <dbReference type="Proteomes" id="UP000762676"/>
    </source>
</evidence>
<proteinExistence type="predicted"/>
<organism evidence="2 3">
    <name type="scientific">Elysia marginata</name>
    <dbReference type="NCBI Taxonomy" id="1093978"/>
    <lineage>
        <taxon>Eukaryota</taxon>
        <taxon>Metazoa</taxon>
        <taxon>Spiralia</taxon>
        <taxon>Lophotrochozoa</taxon>
        <taxon>Mollusca</taxon>
        <taxon>Gastropoda</taxon>
        <taxon>Heterobranchia</taxon>
        <taxon>Euthyneura</taxon>
        <taxon>Panpulmonata</taxon>
        <taxon>Sacoglossa</taxon>
        <taxon>Placobranchoidea</taxon>
        <taxon>Plakobranchidae</taxon>
        <taxon>Elysia</taxon>
    </lineage>
</organism>
<dbReference type="Proteomes" id="UP000762676">
    <property type="component" value="Unassembled WGS sequence"/>
</dbReference>
<evidence type="ECO:0000313" key="2">
    <source>
        <dbReference type="EMBL" id="GFS18479.1"/>
    </source>
</evidence>
<feature type="transmembrane region" description="Helical" evidence="1">
    <location>
        <begin position="132"/>
        <end position="152"/>
    </location>
</feature>
<keyword evidence="1" id="KW-0472">Membrane</keyword>
<protein>
    <recommendedName>
        <fullName evidence="4">ABC-2 type transporter domain-containing protein</fullName>
    </recommendedName>
</protein>
<dbReference type="EMBL" id="BMAT01006719">
    <property type="protein sequence ID" value="GFS18479.1"/>
    <property type="molecule type" value="Genomic_DNA"/>
</dbReference>
<reference evidence="2 3" key="1">
    <citation type="journal article" date="2021" name="Elife">
        <title>Chloroplast acquisition without the gene transfer in kleptoplastic sea slugs, Plakobranchus ocellatus.</title>
        <authorList>
            <person name="Maeda T."/>
            <person name="Takahashi S."/>
            <person name="Yoshida T."/>
            <person name="Shimamura S."/>
            <person name="Takaki Y."/>
            <person name="Nagai Y."/>
            <person name="Toyoda A."/>
            <person name="Suzuki Y."/>
            <person name="Arimoto A."/>
            <person name="Ishii H."/>
            <person name="Satoh N."/>
            <person name="Nishiyama T."/>
            <person name="Hasebe M."/>
            <person name="Maruyama T."/>
            <person name="Minagawa J."/>
            <person name="Obokata J."/>
            <person name="Shigenobu S."/>
        </authorList>
    </citation>
    <scope>NUCLEOTIDE SEQUENCE [LARGE SCALE GENOMIC DNA]</scope>
</reference>
<feature type="transmembrane region" description="Helical" evidence="1">
    <location>
        <begin position="322"/>
        <end position="341"/>
    </location>
</feature>
<sequence>MVCSFSQADGHRMLSTRSRDNQSFIGLLIKHEDFWTRPTACQADLTAKIFYDSGVCLSDVWGIAALLQAYYHCYNLDIPASSLVGGNIASCPGVRQNQVKLQLSVQPLPNPSRDTRENLSEAENRALVAECLITSVAVMMALSFLTATFAWVMIKERVTGFFYLQDLKGLPYLLNLVAMILLHVVIFSASTALALLPLVLNGSPLLLDVASLVETLVLYALATLPQVYTLQLCFADPLPGVLTLAIINCALGTLSFWPLYSQLGLALEWRSPDTLPEHWAYHLLTRLPAPSSSLADTLYHVCVHSHYCSHGPCSGSFHEWMLSHWGVMVLQGIVWIGFFCISQRGVRTML</sequence>
<keyword evidence="3" id="KW-1185">Reference proteome</keyword>
<feature type="transmembrane region" description="Helical" evidence="1">
    <location>
        <begin position="241"/>
        <end position="260"/>
    </location>
</feature>
<keyword evidence="1" id="KW-1133">Transmembrane helix</keyword>